<dbReference type="OrthoDB" id="210622at2"/>
<proteinExistence type="predicted"/>
<evidence type="ECO:0000259" key="1">
    <source>
        <dbReference type="Pfam" id="PF07596"/>
    </source>
</evidence>
<dbReference type="InterPro" id="IPR045584">
    <property type="entry name" value="Pilin-like"/>
</dbReference>
<dbReference type="InterPro" id="IPR012902">
    <property type="entry name" value="N_methyl_site"/>
</dbReference>
<name>A0A517T775_9PLAN</name>
<dbReference type="InterPro" id="IPR027558">
    <property type="entry name" value="Pre_pil_HX9DG_C"/>
</dbReference>
<dbReference type="RefSeq" id="WP_145261223.1">
    <property type="nucleotide sequence ID" value="NZ_CP036316.1"/>
</dbReference>
<dbReference type="Gene3D" id="3.30.700.10">
    <property type="entry name" value="Glycoprotein, Type 4 Pilin"/>
    <property type="match status" value="1"/>
</dbReference>
<dbReference type="AlphaFoldDB" id="A0A517T775"/>
<reference evidence="2 3" key="1">
    <citation type="submission" date="2019-02" db="EMBL/GenBank/DDBJ databases">
        <title>Deep-cultivation of Planctomycetes and their phenomic and genomic characterization uncovers novel biology.</title>
        <authorList>
            <person name="Wiegand S."/>
            <person name="Jogler M."/>
            <person name="Boedeker C."/>
            <person name="Pinto D."/>
            <person name="Vollmers J."/>
            <person name="Rivas-Marin E."/>
            <person name="Kohn T."/>
            <person name="Peeters S.H."/>
            <person name="Heuer A."/>
            <person name="Rast P."/>
            <person name="Oberbeckmann S."/>
            <person name="Bunk B."/>
            <person name="Jeske O."/>
            <person name="Meyerdierks A."/>
            <person name="Storesund J.E."/>
            <person name="Kallscheuer N."/>
            <person name="Luecker S."/>
            <person name="Lage O.M."/>
            <person name="Pohl T."/>
            <person name="Merkel B.J."/>
            <person name="Hornburger P."/>
            <person name="Mueller R.-W."/>
            <person name="Bruemmer F."/>
            <person name="Labrenz M."/>
            <person name="Spormann A.M."/>
            <person name="Op den Camp H."/>
            <person name="Overmann J."/>
            <person name="Amann R."/>
            <person name="Jetten M.S.M."/>
            <person name="Mascher T."/>
            <person name="Medema M.H."/>
            <person name="Devos D.P."/>
            <person name="Kaster A.-K."/>
            <person name="Ovreas L."/>
            <person name="Rohde M."/>
            <person name="Galperin M.Y."/>
            <person name="Jogler C."/>
        </authorList>
    </citation>
    <scope>NUCLEOTIDE SEQUENCE [LARGE SCALE GENOMIC DNA]</scope>
    <source>
        <strain evidence="2 3">V22</strain>
    </source>
</reference>
<sequence length="320" mass="33665">MRRKGFTLIELLVVIAIIAILIALLLPAVQQAREAARRSQCKNNLKQLGLAMHNYHDSYKMFPAAVYPQGGTVGDWAWGTMILPFMEQAPLYKNMDVGGQSCGAFIDTATANPDIDTLAIATYRCPSDPGPDQNTSRQITATAATDTPNCNYVGSNTSGHFVDTVDANGVFVFGLFETTSGSNKQNRIAIRDIVDGTSNTISVGERCWEFDGASGKIQPRAATLIGVDNMAGSGGGTGIMEDVAACATNGATPTKANINLDVAASVRTGSGSAAGYSSLHVGGAQFALADGSVRLITENVDVTTFQNLADRRDGNVVGEF</sequence>
<keyword evidence="3" id="KW-1185">Reference proteome</keyword>
<dbReference type="Pfam" id="PF07963">
    <property type="entry name" value="N_methyl"/>
    <property type="match status" value="1"/>
</dbReference>
<dbReference type="Proteomes" id="UP000319976">
    <property type="component" value="Chromosome"/>
</dbReference>
<dbReference type="KEGG" id="chya:V22_14650"/>
<evidence type="ECO:0000313" key="3">
    <source>
        <dbReference type="Proteomes" id="UP000319976"/>
    </source>
</evidence>
<feature type="domain" description="DUF1559" evidence="1">
    <location>
        <begin position="30"/>
        <end position="302"/>
    </location>
</feature>
<dbReference type="PANTHER" id="PTHR30093:SF2">
    <property type="entry name" value="TYPE II SECRETION SYSTEM PROTEIN H"/>
    <property type="match status" value="1"/>
</dbReference>
<evidence type="ECO:0000313" key="2">
    <source>
        <dbReference type="EMBL" id="QDT64234.1"/>
    </source>
</evidence>
<organism evidence="2 3">
    <name type="scientific">Calycomorphotria hydatis</name>
    <dbReference type="NCBI Taxonomy" id="2528027"/>
    <lineage>
        <taxon>Bacteria</taxon>
        <taxon>Pseudomonadati</taxon>
        <taxon>Planctomycetota</taxon>
        <taxon>Planctomycetia</taxon>
        <taxon>Planctomycetales</taxon>
        <taxon>Planctomycetaceae</taxon>
        <taxon>Calycomorphotria</taxon>
    </lineage>
</organism>
<dbReference type="SUPFAM" id="SSF54523">
    <property type="entry name" value="Pili subunits"/>
    <property type="match status" value="1"/>
</dbReference>
<dbReference type="Pfam" id="PF07596">
    <property type="entry name" value="SBP_bac_10"/>
    <property type="match status" value="1"/>
</dbReference>
<dbReference type="PROSITE" id="PS00409">
    <property type="entry name" value="PROKAR_NTER_METHYL"/>
    <property type="match status" value="1"/>
</dbReference>
<protein>
    <submittedName>
        <fullName evidence="2">Putative major pilin subunit</fullName>
    </submittedName>
</protein>
<dbReference type="InterPro" id="IPR011453">
    <property type="entry name" value="DUF1559"/>
</dbReference>
<dbReference type="EMBL" id="CP036316">
    <property type="protein sequence ID" value="QDT64234.1"/>
    <property type="molecule type" value="Genomic_DNA"/>
</dbReference>
<accession>A0A517T775</accession>
<gene>
    <name evidence="2" type="ORF">V22_14650</name>
</gene>
<dbReference type="PANTHER" id="PTHR30093">
    <property type="entry name" value="GENERAL SECRETION PATHWAY PROTEIN G"/>
    <property type="match status" value="1"/>
</dbReference>
<dbReference type="NCBIfam" id="TIGR04294">
    <property type="entry name" value="pre_pil_HX9DG"/>
    <property type="match status" value="1"/>
</dbReference>
<dbReference type="NCBIfam" id="TIGR02532">
    <property type="entry name" value="IV_pilin_GFxxxE"/>
    <property type="match status" value="1"/>
</dbReference>